<feature type="region of interest" description="Disordered" evidence="1">
    <location>
        <begin position="150"/>
        <end position="172"/>
    </location>
</feature>
<dbReference type="SUPFAM" id="SSF54909">
    <property type="entry name" value="Dimeric alpha+beta barrel"/>
    <property type="match status" value="1"/>
</dbReference>
<keyword evidence="3" id="KW-1185">Reference proteome</keyword>
<proteinExistence type="predicted"/>
<dbReference type="EMBL" id="BAABJP010000045">
    <property type="protein sequence ID" value="GAA5170901.1"/>
    <property type="molecule type" value="Genomic_DNA"/>
</dbReference>
<accession>A0ABP9R3C0</accession>
<protein>
    <recommendedName>
        <fullName evidence="4">DUF4188 domain-containing protein</fullName>
    </recommendedName>
</protein>
<sequence>MFGPKVLPGRYTADLGEEGVVLVLIGMRFNHWWRVDKWWFVFRAMFASLRHLATHEEGLLANHTWFGRTTLMVQYWRSMEELQAFAANPDAPHLAAWRRYARKIGDDGTVGAYHEAYRVRPGGTDVVYVNMPAFGLGGVNEPVKVDAGRNTARQRVAYRSSPTSDDSVTSAG</sequence>
<dbReference type="Pfam" id="PF13826">
    <property type="entry name" value="Monooxy_af470-like"/>
    <property type="match status" value="1"/>
</dbReference>
<evidence type="ECO:0008006" key="4">
    <source>
        <dbReference type="Google" id="ProtNLM"/>
    </source>
</evidence>
<reference evidence="3" key="1">
    <citation type="journal article" date="2019" name="Int. J. Syst. Evol. Microbiol.">
        <title>The Global Catalogue of Microorganisms (GCM) 10K type strain sequencing project: providing services to taxonomists for standard genome sequencing and annotation.</title>
        <authorList>
            <consortium name="The Broad Institute Genomics Platform"/>
            <consortium name="The Broad Institute Genome Sequencing Center for Infectious Disease"/>
            <person name="Wu L."/>
            <person name="Ma J."/>
        </authorList>
    </citation>
    <scope>NUCLEOTIDE SEQUENCE [LARGE SCALE GENOMIC DNA]</scope>
    <source>
        <strain evidence="3">JCM 18303</strain>
    </source>
</reference>
<evidence type="ECO:0000313" key="3">
    <source>
        <dbReference type="Proteomes" id="UP001428817"/>
    </source>
</evidence>
<name>A0ABP9R3C0_9PSEU</name>
<dbReference type="Proteomes" id="UP001428817">
    <property type="component" value="Unassembled WGS sequence"/>
</dbReference>
<gene>
    <name evidence="2" type="ORF">GCM10023321_68700</name>
</gene>
<comment type="caution">
    <text evidence="2">The sequence shown here is derived from an EMBL/GenBank/DDBJ whole genome shotgun (WGS) entry which is preliminary data.</text>
</comment>
<dbReference type="InterPro" id="IPR025444">
    <property type="entry name" value="Monooxy_af470"/>
</dbReference>
<evidence type="ECO:0000313" key="2">
    <source>
        <dbReference type="EMBL" id="GAA5170901.1"/>
    </source>
</evidence>
<feature type="compositionally biased region" description="Polar residues" evidence="1">
    <location>
        <begin position="160"/>
        <end position="172"/>
    </location>
</feature>
<dbReference type="InterPro" id="IPR011008">
    <property type="entry name" value="Dimeric_a/b-barrel"/>
</dbReference>
<dbReference type="RefSeq" id="WP_185063794.1">
    <property type="nucleotide sequence ID" value="NZ_BAABJP010000045.1"/>
</dbReference>
<evidence type="ECO:0000256" key="1">
    <source>
        <dbReference type="SAM" id="MobiDB-lite"/>
    </source>
</evidence>
<organism evidence="2 3">
    <name type="scientific">Pseudonocardia eucalypti</name>
    <dbReference type="NCBI Taxonomy" id="648755"/>
    <lineage>
        <taxon>Bacteria</taxon>
        <taxon>Bacillati</taxon>
        <taxon>Actinomycetota</taxon>
        <taxon>Actinomycetes</taxon>
        <taxon>Pseudonocardiales</taxon>
        <taxon>Pseudonocardiaceae</taxon>
        <taxon>Pseudonocardia</taxon>
    </lineage>
</organism>